<reference evidence="2 3" key="1">
    <citation type="submission" date="2023-07" db="EMBL/GenBank/DDBJ databases">
        <title>Sequencing the genomes of 1000 actinobacteria strains.</title>
        <authorList>
            <person name="Klenk H.-P."/>
        </authorList>
    </citation>
    <scope>NUCLEOTIDE SEQUENCE [LARGE SCALE GENOMIC DNA]</scope>
    <source>
        <strain evidence="2 3">DSM 44508</strain>
    </source>
</reference>
<keyword evidence="1" id="KW-1133">Transmembrane helix</keyword>
<accession>A0ABU2B9M4</accession>
<proteinExistence type="predicted"/>
<dbReference type="EMBL" id="JAVDYF010000001">
    <property type="protein sequence ID" value="MDR7354448.1"/>
    <property type="molecule type" value="Genomic_DNA"/>
</dbReference>
<dbReference type="Proteomes" id="UP001183619">
    <property type="component" value="Unassembled WGS sequence"/>
</dbReference>
<feature type="transmembrane region" description="Helical" evidence="1">
    <location>
        <begin position="21"/>
        <end position="44"/>
    </location>
</feature>
<evidence type="ECO:0000313" key="3">
    <source>
        <dbReference type="Proteomes" id="UP001183619"/>
    </source>
</evidence>
<keyword evidence="1" id="KW-0472">Membrane</keyword>
<name>A0ABU2B9M4_9CORY</name>
<organism evidence="2 3">
    <name type="scientific">Corynebacterium felinum</name>
    <dbReference type="NCBI Taxonomy" id="131318"/>
    <lineage>
        <taxon>Bacteria</taxon>
        <taxon>Bacillati</taxon>
        <taxon>Actinomycetota</taxon>
        <taxon>Actinomycetes</taxon>
        <taxon>Mycobacteriales</taxon>
        <taxon>Corynebacteriaceae</taxon>
        <taxon>Corynebacterium</taxon>
    </lineage>
</organism>
<evidence type="ECO:0000256" key="1">
    <source>
        <dbReference type="SAM" id="Phobius"/>
    </source>
</evidence>
<protein>
    <recommendedName>
        <fullName evidence="4">GAF domain-containing protein</fullName>
    </recommendedName>
</protein>
<comment type="caution">
    <text evidence="2">The sequence shown here is derived from an EMBL/GenBank/DDBJ whole genome shotgun (WGS) entry which is preliminary data.</text>
</comment>
<evidence type="ECO:0000313" key="2">
    <source>
        <dbReference type="EMBL" id="MDR7354448.1"/>
    </source>
</evidence>
<dbReference type="SUPFAM" id="SSF55781">
    <property type="entry name" value="GAF domain-like"/>
    <property type="match status" value="1"/>
</dbReference>
<gene>
    <name evidence="2" type="ORF">J2S37_000986</name>
</gene>
<evidence type="ECO:0008006" key="4">
    <source>
        <dbReference type="Google" id="ProtNLM"/>
    </source>
</evidence>
<keyword evidence="3" id="KW-1185">Reference proteome</keyword>
<dbReference type="RefSeq" id="WP_277104050.1">
    <property type="nucleotide sequence ID" value="NZ_BAAAJS010000035.1"/>
</dbReference>
<sequence>MRNFFFVRTKGASDKVKPSGLPAWALRLLSIGAAVLGLLGGWVMPQFQSGWWQGEGGLRIGVGVLLVVLSARLAYATSVHGGEKNRDECLHQVVSGLFEAGKRLSDFSVKDASASESNKVREELAKELAAALSHSGRKARIVVYMMERRDNEESDGQPDGDSARSRNRYFKIDCFAGRADRPRRDKWDWETEVGRFFCDQMIGNKQTVVNDINRPPTEAKLDVADSACYRSFILTPIHDSKKSVRGAVSIDYREKTRFVPFDVDVAWRIANLFSDTFVESARSSQSVDREIKEILENDQWKGGRK</sequence>
<keyword evidence="1" id="KW-0812">Transmembrane</keyword>
<feature type="transmembrane region" description="Helical" evidence="1">
    <location>
        <begin position="56"/>
        <end position="75"/>
    </location>
</feature>